<comment type="caution">
    <text evidence="1">The sequence shown here is derived from an EMBL/GenBank/DDBJ whole genome shotgun (WGS) entry which is preliminary data.</text>
</comment>
<evidence type="ECO:0000313" key="2">
    <source>
        <dbReference type="Proteomes" id="UP000030001"/>
    </source>
</evidence>
<evidence type="ECO:0000313" key="1">
    <source>
        <dbReference type="EMBL" id="KGL67172.1"/>
    </source>
</evidence>
<dbReference type="AlphaFoldDB" id="A0A099YCN9"/>
<organism evidence="1 2">
    <name type="scientific">Limosilactobacillus mucosae</name>
    <name type="common">Lactobacillus mucosae</name>
    <dbReference type="NCBI Taxonomy" id="97478"/>
    <lineage>
        <taxon>Bacteria</taxon>
        <taxon>Bacillati</taxon>
        <taxon>Bacillota</taxon>
        <taxon>Bacilli</taxon>
        <taxon>Lactobacillales</taxon>
        <taxon>Lactobacillaceae</taxon>
        <taxon>Limosilactobacillus</taxon>
    </lineage>
</organism>
<accession>A0A099YCN9</accession>
<dbReference type="Proteomes" id="UP000030001">
    <property type="component" value="Unassembled WGS sequence"/>
</dbReference>
<reference evidence="1 2" key="1">
    <citation type="submission" date="2014-09" db="EMBL/GenBank/DDBJ databases">
        <title>Lactobacillus mucosae CRL573 Genome Sequencing.</title>
        <authorList>
            <person name="Bleckwedel J."/>
            <person name="Teran L.C."/>
            <person name="Bonacina J."/>
            <person name="Saavedra L."/>
            <person name="Mozzi F.B."/>
            <person name="Raya R.R."/>
        </authorList>
    </citation>
    <scope>NUCLEOTIDE SEQUENCE [LARGE SCALE GENOMIC DNA]</scope>
    <source>
        <strain evidence="1 2">CRL573</strain>
    </source>
</reference>
<dbReference type="EMBL" id="JROC01000027">
    <property type="protein sequence ID" value="KGL67172.1"/>
    <property type="molecule type" value="Genomic_DNA"/>
</dbReference>
<name>A0A099YCN9_LIMMU</name>
<proteinExistence type="predicted"/>
<protein>
    <submittedName>
        <fullName evidence="1">Uncharacterized protein</fullName>
    </submittedName>
</protein>
<sequence>MIEKSLKTAIANKMTHAEMLETIPFSNATYWKHLKNNGRLKKLDKCLPRSKRFVELVVMREDGQLAFYHNAVAASHAMNVSGYTIRKVLNSKDGCGVINGNRIKLKSLWEKEGF</sequence>
<gene>
    <name evidence="1" type="ORF">LX03_03385</name>
</gene>